<organism evidence="2 3">
    <name type="scientific">Brucella intermedia LMG 3301</name>
    <dbReference type="NCBI Taxonomy" id="641118"/>
    <lineage>
        <taxon>Bacteria</taxon>
        <taxon>Pseudomonadati</taxon>
        <taxon>Pseudomonadota</taxon>
        <taxon>Alphaproteobacteria</taxon>
        <taxon>Hyphomicrobiales</taxon>
        <taxon>Brucellaceae</taxon>
        <taxon>Brucella/Ochrobactrum group</taxon>
        <taxon>Brucella</taxon>
    </lineage>
</organism>
<dbReference type="SUPFAM" id="SSF51182">
    <property type="entry name" value="RmlC-like cupins"/>
    <property type="match status" value="1"/>
</dbReference>
<protein>
    <recommendedName>
        <fullName evidence="4">Cupin</fullName>
    </recommendedName>
</protein>
<gene>
    <name evidence="2" type="ORF">OINT_2000652</name>
</gene>
<dbReference type="HOGENOM" id="CLU_136176_1_0_5"/>
<dbReference type="Proteomes" id="UP000004386">
    <property type="component" value="Unassembled WGS sequence"/>
</dbReference>
<comment type="caution">
    <text evidence="2">The sequence shown here is derived from an EMBL/GenBank/DDBJ whole genome shotgun (WGS) entry which is preliminary data.</text>
</comment>
<feature type="signal peptide" evidence="1">
    <location>
        <begin position="1"/>
        <end position="26"/>
    </location>
</feature>
<dbReference type="Gene3D" id="2.60.120.10">
    <property type="entry name" value="Jelly Rolls"/>
    <property type="match status" value="1"/>
</dbReference>
<evidence type="ECO:0008006" key="4">
    <source>
        <dbReference type="Google" id="ProtNLM"/>
    </source>
</evidence>
<keyword evidence="1" id="KW-0732">Signal</keyword>
<name>C4WKW5_9HYPH</name>
<proteinExistence type="predicted"/>
<evidence type="ECO:0000313" key="3">
    <source>
        <dbReference type="Proteomes" id="UP000004386"/>
    </source>
</evidence>
<dbReference type="CDD" id="cd02236">
    <property type="entry name" value="cupin_CV2614-like"/>
    <property type="match status" value="1"/>
</dbReference>
<sequence>MIMRLYIYSLCFLSSFSLFVPLSAHADANNTPGVKSEKLLESEQSWDGTVYKSYPEGTPQLSVLKITISPFTRLAWHEHPAPNVGYVLEGVLTVEKKSTGEKRTLKAGEVLPETVDIAHRGYTGKEGATILVFYAGKKGLPLSRPAQ</sequence>
<reference evidence="2 3" key="1">
    <citation type="submission" date="2009-05" db="EMBL/GenBank/DDBJ databases">
        <authorList>
            <person name="Setubal J.C."/>
            <person name="Boyle S."/>
            <person name="Crasta O.R."/>
            <person name="Gillespie J.J."/>
            <person name="Kenyon R.W."/>
            <person name="Lu J."/>
            <person name="Mane S."/>
            <person name="Nagrani S."/>
            <person name="Shallom J.M."/>
            <person name="Shallom S."/>
            <person name="Shukla M."/>
            <person name="Snyder E.E."/>
            <person name="Sobral B.W."/>
            <person name="Wattam A.R."/>
            <person name="Will R."/>
            <person name="Williams K."/>
            <person name="Yoo H."/>
            <person name="Munk C."/>
            <person name="Tapia R."/>
            <person name="Green L."/>
            <person name="Rogers Y."/>
            <person name="Detter J.C."/>
            <person name="Bruce D."/>
            <person name="Brettin T.S."/>
            <person name="Tsolis R."/>
        </authorList>
    </citation>
    <scope>NUCLEOTIDE SEQUENCE [LARGE SCALE GENOMIC DNA]</scope>
    <source>
        <strain evidence="2 3">LMG 3301</strain>
    </source>
</reference>
<accession>C4WKW5</accession>
<dbReference type="AlphaFoldDB" id="C4WKW5"/>
<feature type="chain" id="PRO_5002945430" description="Cupin" evidence="1">
    <location>
        <begin position="27"/>
        <end position="147"/>
    </location>
</feature>
<dbReference type="InterPro" id="IPR011051">
    <property type="entry name" value="RmlC_Cupin_sf"/>
</dbReference>
<dbReference type="EMBL" id="ACQA01000002">
    <property type="protein sequence ID" value="EEQ93499.1"/>
    <property type="molecule type" value="Genomic_DNA"/>
</dbReference>
<dbReference type="InterPro" id="IPR014710">
    <property type="entry name" value="RmlC-like_jellyroll"/>
</dbReference>
<evidence type="ECO:0000313" key="2">
    <source>
        <dbReference type="EMBL" id="EEQ93499.1"/>
    </source>
</evidence>
<evidence type="ECO:0000256" key="1">
    <source>
        <dbReference type="SAM" id="SignalP"/>
    </source>
</evidence>